<proteinExistence type="predicted"/>
<keyword evidence="1" id="KW-0732">Signal</keyword>
<dbReference type="Proteomes" id="UP000543030">
    <property type="component" value="Unassembled WGS sequence"/>
</dbReference>
<gene>
    <name evidence="2" type="ORF">HNQ50_004029</name>
</gene>
<keyword evidence="3" id="KW-1185">Reference proteome</keyword>
<protein>
    <submittedName>
        <fullName evidence="2">Uncharacterized protein</fullName>
    </submittedName>
</protein>
<accession>A0A840RIY4</accession>
<sequence>MKKSFAVVLAVLTLFVSAFALADRVFPANGQLGVLNSYQIGALTIDDVARTPAAAIRVYGINNLMVPAQQVPEDADVWYVTEANGNVWKIWLLTPSELKQQKAVIKQQKNAEQ</sequence>
<feature type="chain" id="PRO_5033036338" evidence="1">
    <location>
        <begin position="23"/>
        <end position="113"/>
    </location>
</feature>
<feature type="signal peptide" evidence="1">
    <location>
        <begin position="1"/>
        <end position="22"/>
    </location>
</feature>
<comment type="caution">
    <text evidence="2">The sequence shown here is derived from an EMBL/GenBank/DDBJ whole genome shotgun (WGS) entry which is preliminary data.</text>
</comment>
<evidence type="ECO:0000256" key="1">
    <source>
        <dbReference type="SAM" id="SignalP"/>
    </source>
</evidence>
<dbReference type="AlphaFoldDB" id="A0A840RIY4"/>
<organism evidence="2 3">
    <name type="scientific">Silvimonas terrae</name>
    <dbReference type="NCBI Taxonomy" id="300266"/>
    <lineage>
        <taxon>Bacteria</taxon>
        <taxon>Pseudomonadati</taxon>
        <taxon>Pseudomonadota</taxon>
        <taxon>Betaproteobacteria</taxon>
        <taxon>Neisseriales</taxon>
        <taxon>Chitinibacteraceae</taxon>
        <taxon>Silvimonas</taxon>
    </lineage>
</organism>
<reference evidence="2 3" key="1">
    <citation type="submission" date="2020-08" db="EMBL/GenBank/DDBJ databases">
        <title>Genomic Encyclopedia of Type Strains, Phase IV (KMG-IV): sequencing the most valuable type-strain genomes for metagenomic binning, comparative biology and taxonomic classification.</title>
        <authorList>
            <person name="Goeker M."/>
        </authorList>
    </citation>
    <scope>NUCLEOTIDE SEQUENCE [LARGE SCALE GENOMIC DNA]</scope>
    <source>
        <strain evidence="2 3">DSM 18233</strain>
    </source>
</reference>
<evidence type="ECO:0000313" key="3">
    <source>
        <dbReference type="Proteomes" id="UP000543030"/>
    </source>
</evidence>
<evidence type="ECO:0000313" key="2">
    <source>
        <dbReference type="EMBL" id="MBB5193275.1"/>
    </source>
</evidence>
<dbReference type="RefSeq" id="WP_184102922.1">
    <property type="nucleotide sequence ID" value="NZ_JACHHN010000010.1"/>
</dbReference>
<name>A0A840RIY4_9NEIS</name>
<dbReference type="EMBL" id="JACHHN010000010">
    <property type="protein sequence ID" value="MBB5193275.1"/>
    <property type="molecule type" value="Genomic_DNA"/>
</dbReference>